<dbReference type="SUPFAM" id="SSF54001">
    <property type="entry name" value="Cysteine proteinases"/>
    <property type="match status" value="1"/>
</dbReference>
<evidence type="ECO:0000313" key="2">
    <source>
        <dbReference type="EMBL" id="PNG66850.1"/>
    </source>
</evidence>
<evidence type="ECO:0000259" key="1">
    <source>
        <dbReference type="PROSITE" id="PS50235"/>
    </source>
</evidence>
<comment type="caution">
    <text evidence="2">The sequence shown here is derived from an EMBL/GenBank/DDBJ whole genome shotgun (WGS) entry which is preliminary data.</text>
</comment>
<reference evidence="2 3" key="1">
    <citation type="journal article" date="2017" name="Mol. Biol. Evol.">
        <title>The 4-celled Tetrabaena socialis nuclear genome reveals the essential components for genetic control of cell number at the origin of multicellularity in the volvocine lineage.</title>
        <authorList>
            <person name="Featherston J."/>
            <person name="Arakaki Y."/>
            <person name="Hanschen E.R."/>
            <person name="Ferris P.J."/>
            <person name="Michod R.E."/>
            <person name="Olson B.J.S.C."/>
            <person name="Nozaki H."/>
            <person name="Durand P.M."/>
        </authorList>
    </citation>
    <scope>NUCLEOTIDE SEQUENCE [LARGE SCALE GENOMIC DNA]</scope>
    <source>
        <strain evidence="2 3">NIES-571</strain>
    </source>
</reference>
<gene>
    <name evidence="2" type="ORF">TSOC_015429</name>
</gene>
<protein>
    <submittedName>
        <fullName evidence="2">Ubiquitin carboxyl-terminal hydrolase 10</fullName>
    </submittedName>
</protein>
<dbReference type="OrthoDB" id="429671at2759"/>
<name>A0A2J7WTI1_9CHLO</name>
<dbReference type="InterPro" id="IPR001394">
    <property type="entry name" value="Peptidase_C19_UCH"/>
</dbReference>
<dbReference type="Proteomes" id="UP000236333">
    <property type="component" value="Unassembled WGS sequence"/>
</dbReference>
<sequence>MLPAKKDVRLYRLPECLVLHLKRFTYTAAGGGGYSKLHKTVGFGCCLRLEGKVLAEDCPDRANSEYRLFATVIHHGRSIA</sequence>
<dbReference type="PROSITE" id="PS50235">
    <property type="entry name" value="USP_3"/>
    <property type="match status" value="1"/>
</dbReference>
<dbReference type="EMBL" id="PGGS01005410">
    <property type="protein sequence ID" value="PNG66850.1"/>
    <property type="molecule type" value="Genomic_DNA"/>
</dbReference>
<dbReference type="InterPro" id="IPR028889">
    <property type="entry name" value="USP"/>
</dbReference>
<evidence type="ECO:0000313" key="3">
    <source>
        <dbReference type="Proteomes" id="UP000236333"/>
    </source>
</evidence>
<dbReference type="AlphaFoldDB" id="A0A2J7WTI1"/>
<dbReference type="CDD" id="cd02257">
    <property type="entry name" value="Peptidase_C19"/>
    <property type="match status" value="1"/>
</dbReference>
<feature type="domain" description="USP" evidence="1">
    <location>
        <begin position="1"/>
        <end position="80"/>
    </location>
</feature>
<dbReference type="GO" id="GO:0004843">
    <property type="term" value="F:cysteine-type deubiquitinase activity"/>
    <property type="evidence" value="ECO:0007669"/>
    <property type="project" value="InterPro"/>
</dbReference>
<dbReference type="GO" id="GO:0016579">
    <property type="term" value="P:protein deubiquitination"/>
    <property type="evidence" value="ECO:0007669"/>
    <property type="project" value="InterPro"/>
</dbReference>
<dbReference type="Pfam" id="PF00443">
    <property type="entry name" value="UCH"/>
    <property type="match status" value="1"/>
</dbReference>
<organism evidence="2 3">
    <name type="scientific">Tetrabaena socialis</name>
    <dbReference type="NCBI Taxonomy" id="47790"/>
    <lineage>
        <taxon>Eukaryota</taxon>
        <taxon>Viridiplantae</taxon>
        <taxon>Chlorophyta</taxon>
        <taxon>core chlorophytes</taxon>
        <taxon>Chlorophyceae</taxon>
        <taxon>CS clade</taxon>
        <taxon>Chlamydomonadales</taxon>
        <taxon>Tetrabaenaceae</taxon>
        <taxon>Tetrabaena</taxon>
    </lineage>
</organism>
<keyword evidence="2" id="KW-0378">Hydrolase</keyword>
<accession>A0A2J7WTI1</accession>
<keyword evidence="3" id="KW-1185">Reference proteome</keyword>
<dbReference type="InterPro" id="IPR038765">
    <property type="entry name" value="Papain-like_cys_pep_sf"/>
</dbReference>
<proteinExistence type="predicted"/>
<feature type="non-terminal residue" evidence="2">
    <location>
        <position position="80"/>
    </location>
</feature>
<dbReference type="Gene3D" id="3.90.70.10">
    <property type="entry name" value="Cysteine proteinases"/>
    <property type="match status" value="1"/>
</dbReference>